<dbReference type="PANTHER" id="PTHR31646">
    <property type="entry name" value="ALPHA-1,2-MANNOSYLTRANSFERASE MNN2"/>
    <property type="match status" value="1"/>
</dbReference>
<feature type="transmembrane region" description="Helical" evidence="10">
    <location>
        <begin position="18"/>
        <end position="37"/>
    </location>
</feature>
<keyword evidence="9 10" id="KW-0472">Membrane</keyword>
<organism evidence="11 12">
    <name type="scientific">Wickerhamomyces ciferrii (strain ATCC 14091 / BCRC 22168 / CBS 111 / JCM 3599 / NBRC 0793 / NRRL Y-1031 F-60-10)</name>
    <name type="common">Yeast</name>
    <name type="synonym">Pichia ciferrii</name>
    <dbReference type="NCBI Taxonomy" id="1206466"/>
    <lineage>
        <taxon>Eukaryota</taxon>
        <taxon>Fungi</taxon>
        <taxon>Dikarya</taxon>
        <taxon>Ascomycota</taxon>
        <taxon>Saccharomycotina</taxon>
        <taxon>Saccharomycetes</taxon>
        <taxon>Phaffomycetales</taxon>
        <taxon>Wickerhamomycetaceae</taxon>
        <taxon>Wickerhamomyces</taxon>
    </lineage>
</organism>
<comment type="subcellular location">
    <subcellularLocation>
        <location evidence="1">Golgi apparatus membrane</location>
        <topology evidence="1">Single-pass type II membrane protein</topology>
    </subcellularLocation>
</comment>
<dbReference type="AlphaFoldDB" id="K0KT40"/>
<evidence type="ECO:0000256" key="7">
    <source>
        <dbReference type="ARBA" id="ARBA00022989"/>
    </source>
</evidence>
<dbReference type="EMBL" id="CAIF01000130">
    <property type="protein sequence ID" value="CCH44483.1"/>
    <property type="molecule type" value="Genomic_DNA"/>
</dbReference>
<keyword evidence="11" id="KW-0328">Glycosyltransferase</keyword>
<keyword evidence="8" id="KW-0333">Golgi apparatus</keyword>
<comment type="pathway">
    <text evidence="2">Protein modification; protein glycosylation.</text>
</comment>
<evidence type="ECO:0000256" key="8">
    <source>
        <dbReference type="ARBA" id="ARBA00023034"/>
    </source>
</evidence>
<evidence type="ECO:0000313" key="11">
    <source>
        <dbReference type="EMBL" id="CCH44483.1"/>
    </source>
</evidence>
<proteinExistence type="inferred from homology"/>
<dbReference type="FunCoup" id="K0KT40">
    <property type="interactions" value="84"/>
</dbReference>
<dbReference type="Proteomes" id="UP000009328">
    <property type="component" value="Unassembled WGS sequence"/>
</dbReference>
<dbReference type="HOGENOM" id="CLU_013298_1_2_1"/>
<dbReference type="Pfam" id="PF11051">
    <property type="entry name" value="Mannosyl_trans3"/>
    <property type="match status" value="1"/>
</dbReference>
<evidence type="ECO:0000256" key="4">
    <source>
        <dbReference type="ARBA" id="ARBA00022679"/>
    </source>
</evidence>
<evidence type="ECO:0000256" key="3">
    <source>
        <dbReference type="ARBA" id="ARBA00009105"/>
    </source>
</evidence>
<evidence type="ECO:0000256" key="1">
    <source>
        <dbReference type="ARBA" id="ARBA00004323"/>
    </source>
</evidence>
<dbReference type="InterPro" id="IPR029044">
    <property type="entry name" value="Nucleotide-diphossugar_trans"/>
</dbReference>
<evidence type="ECO:0000256" key="5">
    <source>
        <dbReference type="ARBA" id="ARBA00022692"/>
    </source>
</evidence>
<dbReference type="STRING" id="1206466.K0KT40"/>
<dbReference type="InterPro" id="IPR022751">
    <property type="entry name" value="Alpha_mannosyltransferase"/>
</dbReference>
<dbReference type="EC" id="2.4.1.-" evidence="11"/>
<evidence type="ECO:0000313" key="12">
    <source>
        <dbReference type="Proteomes" id="UP000009328"/>
    </source>
</evidence>
<name>K0KT40_WICCF</name>
<dbReference type="GO" id="GO:0046354">
    <property type="term" value="P:mannan biosynthetic process"/>
    <property type="evidence" value="ECO:0007669"/>
    <property type="project" value="TreeGrafter"/>
</dbReference>
<accession>K0KT40</accession>
<evidence type="ECO:0000256" key="9">
    <source>
        <dbReference type="ARBA" id="ARBA00023136"/>
    </source>
</evidence>
<keyword evidence="5 10" id="KW-0812">Transmembrane</keyword>
<keyword evidence="7 10" id="KW-1133">Transmembrane helix</keyword>
<dbReference type="InParanoid" id="K0KT40"/>
<comment type="similarity">
    <text evidence="3">Belongs to the MNN1/MNT family.</text>
</comment>
<keyword evidence="12" id="KW-1185">Reference proteome</keyword>
<keyword evidence="6" id="KW-0735">Signal-anchor</keyword>
<comment type="caution">
    <text evidence="11">The sequence shown here is derived from an EMBL/GenBank/DDBJ whole genome shotgun (WGS) entry which is preliminary data.</text>
</comment>
<dbReference type="GO" id="GO:0000026">
    <property type="term" value="F:alpha-1,2-mannosyltransferase activity"/>
    <property type="evidence" value="ECO:0007669"/>
    <property type="project" value="TreeGrafter"/>
</dbReference>
<reference evidence="11 12" key="1">
    <citation type="journal article" date="2012" name="Eukaryot. Cell">
        <title>Draft genome sequence of Wickerhamomyces ciferrii NRRL Y-1031 F-60-10.</title>
        <authorList>
            <person name="Schneider J."/>
            <person name="Andrea H."/>
            <person name="Blom J."/>
            <person name="Jaenicke S."/>
            <person name="Ruckert C."/>
            <person name="Schorsch C."/>
            <person name="Szczepanowski R."/>
            <person name="Farwick M."/>
            <person name="Goesmann A."/>
            <person name="Puhler A."/>
            <person name="Schaffer S."/>
            <person name="Tauch A."/>
            <person name="Kohler T."/>
            <person name="Brinkrolf K."/>
        </authorList>
    </citation>
    <scope>NUCLEOTIDE SEQUENCE [LARGE SCALE GENOMIC DNA]</scope>
    <source>
        <strain evidence="12">ATCC 14091 / BCRC 22168 / CBS 111 / JCM 3599 / NBRC 0793 / NRRL Y-1031 F-60-10</strain>
    </source>
</reference>
<sequence length="558" mass="64246">MLRQALHTFKRLSRRKEIVIITTVLLFIVLITSYISFDKELATSIKEKLPEHIDKLKENLPEIPDLPDLPELPDWPEVSIPKFLGGTEDFKNPQDFYKTVFKIINESNPNVPKLDKFKSDERLPNIRFDEETDIEYTKEYLSKFLDISEEQINKLKGSHSQVISKFPSNIPKDFYGKQQNGIIYVGGGKFNWLAMLSLKTLRNLGSRLPVEILIPTLEDYEPNLCEHEFPKLNAKCLVLPDILGQEVNSMIKIQGYQYKSLAILVSSFQNVLLLDADNIPVSIPDQIFHSNPFQESGLIIWPDFWRRTTSPDYYTIANINITSKRIKTGVTESEKSQTGIPLHHLENSIPDPTSESGQLIINKTQHFQTMLLSLYYNVYGPDYYYPLFSQGAMGEGDKETFLAAAVALDEPLYQMNQSLVALGRFDSKGDFHGCSMGQFDPIQDYNKNKGNDDTDPRILFIHANFPKLDPVLIQEEKKLFDGDERIRIFGPGLTDRIGYDFEFTQWLNMKILLCEQNLEFKLFEGKNRHEICRELDVHLEFLDKTIDQTTNGRTLPKV</sequence>
<evidence type="ECO:0000256" key="10">
    <source>
        <dbReference type="SAM" id="Phobius"/>
    </source>
</evidence>
<dbReference type="GO" id="GO:0000139">
    <property type="term" value="C:Golgi membrane"/>
    <property type="evidence" value="ECO:0007669"/>
    <property type="project" value="UniProtKB-SubCell"/>
</dbReference>
<dbReference type="eggNOG" id="ENOG502QQ16">
    <property type="taxonomic scope" value="Eukaryota"/>
</dbReference>
<dbReference type="SUPFAM" id="SSF53448">
    <property type="entry name" value="Nucleotide-diphospho-sugar transferases"/>
    <property type="match status" value="1"/>
</dbReference>
<evidence type="ECO:0000256" key="2">
    <source>
        <dbReference type="ARBA" id="ARBA00004922"/>
    </source>
</evidence>
<evidence type="ECO:0000256" key="6">
    <source>
        <dbReference type="ARBA" id="ARBA00022968"/>
    </source>
</evidence>
<protein>
    <submittedName>
        <fullName evidence="11">Alpha-1,2-mannosyltransferase</fullName>
        <ecNumber evidence="11">2.4.1.-</ecNumber>
    </submittedName>
</protein>
<keyword evidence="4 11" id="KW-0808">Transferase</keyword>
<dbReference type="PANTHER" id="PTHR31646:SF1">
    <property type="entry name" value="ALPHA-1,2-MANNOSYLTRANSFERASE MNN2"/>
    <property type="match status" value="1"/>
</dbReference>
<gene>
    <name evidence="11" type="ORF">BN7_4047</name>
</gene>